<protein>
    <submittedName>
        <fullName evidence="1">Uncharacterized protein</fullName>
    </submittedName>
</protein>
<evidence type="ECO:0000313" key="1">
    <source>
        <dbReference type="EMBL" id="KAF6205378.1"/>
    </source>
</evidence>
<dbReference type="EMBL" id="WIXP02000009">
    <property type="protein sequence ID" value="KAF6205378.1"/>
    <property type="molecule type" value="Genomic_DNA"/>
</dbReference>
<evidence type="ECO:0000313" key="2">
    <source>
        <dbReference type="Proteomes" id="UP000466442"/>
    </source>
</evidence>
<proteinExistence type="predicted"/>
<dbReference type="Proteomes" id="UP000466442">
    <property type="component" value="Linkage Group LG9"/>
</dbReference>
<name>A0A8S9XAQ3_APOLU</name>
<reference evidence="1" key="1">
    <citation type="journal article" date="2021" name="Mol. Ecol. Resour.">
        <title>Apolygus lucorum genome provides insights into omnivorousness and mesophyll feeding.</title>
        <authorList>
            <person name="Liu Y."/>
            <person name="Liu H."/>
            <person name="Wang H."/>
            <person name="Huang T."/>
            <person name="Liu B."/>
            <person name="Yang B."/>
            <person name="Yin L."/>
            <person name="Li B."/>
            <person name="Zhang Y."/>
            <person name="Zhang S."/>
            <person name="Jiang F."/>
            <person name="Zhang X."/>
            <person name="Ren Y."/>
            <person name="Wang B."/>
            <person name="Wang S."/>
            <person name="Lu Y."/>
            <person name="Wu K."/>
            <person name="Fan W."/>
            <person name="Wang G."/>
        </authorList>
    </citation>
    <scope>NUCLEOTIDE SEQUENCE</scope>
    <source>
        <strain evidence="1">12Hb</strain>
    </source>
</reference>
<keyword evidence="2" id="KW-1185">Reference proteome</keyword>
<accession>A0A8S9XAQ3</accession>
<comment type="caution">
    <text evidence="1">The sequence shown here is derived from an EMBL/GenBank/DDBJ whole genome shotgun (WGS) entry which is preliminary data.</text>
</comment>
<gene>
    <name evidence="1" type="ORF">GE061_019549</name>
</gene>
<sequence>MLGPTTGSEFSKHIWRPQAQSSAIIFGDHRLRVQQAYLTTTGSDFSKHRLRVQPAYLTGSEFSKHIWRAQAQSSASTFGEHRLRVQQAHLTSTGSEFSQHI</sequence>
<dbReference type="AlphaFoldDB" id="A0A8S9XAQ3"/>
<organism evidence="1 2">
    <name type="scientific">Apolygus lucorum</name>
    <name type="common">Small green plant bug</name>
    <name type="synonym">Lygocoris lucorum</name>
    <dbReference type="NCBI Taxonomy" id="248454"/>
    <lineage>
        <taxon>Eukaryota</taxon>
        <taxon>Metazoa</taxon>
        <taxon>Ecdysozoa</taxon>
        <taxon>Arthropoda</taxon>
        <taxon>Hexapoda</taxon>
        <taxon>Insecta</taxon>
        <taxon>Pterygota</taxon>
        <taxon>Neoptera</taxon>
        <taxon>Paraneoptera</taxon>
        <taxon>Hemiptera</taxon>
        <taxon>Heteroptera</taxon>
        <taxon>Panheteroptera</taxon>
        <taxon>Cimicomorpha</taxon>
        <taxon>Miridae</taxon>
        <taxon>Mirini</taxon>
        <taxon>Apolygus</taxon>
    </lineage>
</organism>